<name>A0A5D4JLX7_9ACTN</name>
<keyword evidence="2" id="KW-1185">Reference proteome</keyword>
<gene>
    <name evidence="1" type="ORF">FY004_02540</name>
</gene>
<comment type="caution">
    <text evidence="1">The sequence shown here is derived from an EMBL/GenBank/DDBJ whole genome shotgun (WGS) entry which is preliminary data.</text>
</comment>
<sequence length="125" mass="13282">MAASTARVSAQAWSCVGTSFSATLHTGKSLCNGNYRLTMQTNGDLVLRVATTGRACYASGTRALDGASATFHKNLVSKPWVDITSPSQGRIGRVYGAHTPTTYGTNASVNARGEFWIGYKKVGWC</sequence>
<protein>
    <submittedName>
        <fullName evidence="1">Uncharacterized protein</fullName>
    </submittedName>
</protein>
<reference evidence="1 2" key="1">
    <citation type="submission" date="2019-08" db="EMBL/GenBank/DDBJ databases">
        <title>Draft genome for granaticin producer strain Streptomyces parvus C05.</title>
        <authorList>
            <person name="Gonzalez-Pimentel J.L."/>
        </authorList>
    </citation>
    <scope>NUCLEOTIDE SEQUENCE [LARGE SCALE GENOMIC DNA]</scope>
    <source>
        <strain evidence="1 2">C05</strain>
    </source>
</reference>
<dbReference type="SUPFAM" id="SSF51110">
    <property type="entry name" value="alpha-D-mannose-specific plant lectins"/>
    <property type="match status" value="1"/>
</dbReference>
<dbReference type="AlphaFoldDB" id="A0A5D4JLX7"/>
<accession>A0A5D4JLX7</accession>
<evidence type="ECO:0000313" key="2">
    <source>
        <dbReference type="Proteomes" id="UP000323242"/>
    </source>
</evidence>
<dbReference type="Proteomes" id="UP000323242">
    <property type="component" value="Unassembled WGS sequence"/>
</dbReference>
<dbReference type="EMBL" id="VSZQ01000008">
    <property type="protein sequence ID" value="TYR66128.1"/>
    <property type="molecule type" value="Genomic_DNA"/>
</dbReference>
<dbReference type="InterPro" id="IPR036426">
    <property type="entry name" value="Bulb-type_lectin_dom_sf"/>
</dbReference>
<proteinExistence type="predicted"/>
<organism evidence="1 2">
    <name type="scientific">Streptomyces parvus</name>
    <dbReference type="NCBI Taxonomy" id="66428"/>
    <lineage>
        <taxon>Bacteria</taxon>
        <taxon>Bacillati</taxon>
        <taxon>Actinomycetota</taxon>
        <taxon>Actinomycetes</taxon>
        <taxon>Kitasatosporales</taxon>
        <taxon>Streptomycetaceae</taxon>
        <taxon>Streptomyces</taxon>
    </lineage>
</organism>
<dbReference type="Gene3D" id="2.90.10.30">
    <property type="match status" value="1"/>
</dbReference>
<evidence type="ECO:0000313" key="1">
    <source>
        <dbReference type="EMBL" id="TYR66128.1"/>
    </source>
</evidence>